<proteinExistence type="predicted"/>
<keyword evidence="2" id="KW-1185">Reference proteome</keyword>
<dbReference type="AlphaFoldDB" id="A0A401RTF3"/>
<accession>A0A401RTF3</accession>
<sequence>MRQGGVLGGKNRCVAIELSIPGFASRNSKAHISVADKREKRTQFRGEGRNLGGWVEGVRFRLATRAPPLQGAEPAGGRARRWAAGRLEEHKRTRCSCCFGVARSLCHFNVGRFLIGRVEVG</sequence>
<evidence type="ECO:0000313" key="1">
    <source>
        <dbReference type="EMBL" id="GCC21432.1"/>
    </source>
</evidence>
<gene>
    <name evidence="1" type="ORF">chiPu_0019903</name>
</gene>
<dbReference type="EMBL" id="BEZZ01002227">
    <property type="protein sequence ID" value="GCC21432.1"/>
    <property type="molecule type" value="Genomic_DNA"/>
</dbReference>
<protein>
    <submittedName>
        <fullName evidence="1">Uncharacterized protein</fullName>
    </submittedName>
</protein>
<organism evidence="1 2">
    <name type="scientific">Chiloscyllium punctatum</name>
    <name type="common">Brownbanded bambooshark</name>
    <name type="synonym">Hemiscyllium punctatum</name>
    <dbReference type="NCBI Taxonomy" id="137246"/>
    <lineage>
        <taxon>Eukaryota</taxon>
        <taxon>Metazoa</taxon>
        <taxon>Chordata</taxon>
        <taxon>Craniata</taxon>
        <taxon>Vertebrata</taxon>
        <taxon>Chondrichthyes</taxon>
        <taxon>Elasmobranchii</taxon>
        <taxon>Galeomorphii</taxon>
        <taxon>Galeoidea</taxon>
        <taxon>Orectolobiformes</taxon>
        <taxon>Hemiscylliidae</taxon>
        <taxon>Chiloscyllium</taxon>
    </lineage>
</organism>
<evidence type="ECO:0000313" key="2">
    <source>
        <dbReference type="Proteomes" id="UP000287033"/>
    </source>
</evidence>
<dbReference type="Proteomes" id="UP000287033">
    <property type="component" value="Unassembled WGS sequence"/>
</dbReference>
<reference evidence="1 2" key="1">
    <citation type="journal article" date="2018" name="Nat. Ecol. Evol.">
        <title>Shark genomes provide insights into elasmobranch evolution and the origin of vertebrates.</title>
        <authorList>
            <person name="Hara Y"/>
            <person name="Yamaguchi K"/>
            <person name="Onimaru K"/>
            <person name="Kadota M"/>
            <person name="Koyanagi M"/>
            <person name="Keeley SD"/>
            <person name="Tatsumi K"/>
            <person name="Tanaka K"/>
            <person name="Motone F"/>
            <person name="Kageyama Y"/>
            <person name="Nozu R"/>
            <person name="Adachi N"/>
            <person name="Nishimura O"/>
            <person name="Nakagawa R"/>
            <person name="Tanegashima C"/>
            <person name="Kiyatake I"/>
            <person name="Matsumoto R"/>
            <person name="Murakumo K"/>
            <person name="Nishida K"/>
            <person name="Terakita A"/>
            <person name="Kuratani S"/>
            <person name="Sato K"/>
            <person name="Hyodo S Kuraku.S."/>
        </authorList>
    </citation>
    <scope>NUCLEOTIDE SEQUENCE [LARGE SCALE GENOMIC DNA]</scope>
</reference>
<name>A0A401RTF3_CHIPU</name>
<comment type="caution">
    <text evidence="1">The sequence shown here is derived from an EMBL/GenBank/DDBJ whole genome shotgun (WGS) entry which is preliminary data.</text>
</comment>